<dbReference type="Pfam" id="PF01507">
    <property type="entry name" value="PAPS_reduct"/>
    <property type="match status" value="1"/>
</dbReference>
<evidence type="ECO:0000259" key="1">
    <source>
        <dbReference type="PROSITE" id="PS51379"/>
    </source>
</evidence>
<dbReference type="Proteomes" id="UP000198811">
    <property type="component" value="Unassembled WGS sequence"/>
</dbReference>
<protein>
    <submittedName>
        <fullName evidence="2 3">Phosphoadenosine phosphosulfate reductase</fullName>
    </submittedName>
</protein>
<keyword evidence="4" id="KW-1185">Reference proteome</keyword>
<dbReference type="InterPro" id="IPR050128">
    <property type="entry name" value="Sulfate_adenylyltrnsfr_sub2"/>
</dbReference>
<gene>
    <name evidence="2" type="ORF">HMJ28_03255</name>
    <name evidence="3" type="ORF">SAMN05216497_10779</name>
</gene>
<dbReference type="EMBL" id="FNGL01000007">
    <property type="protein sequence ID" value="SDL11228.1"/>
    <property type="molecule type" value="Genomic_DNA"/>
</dbReference>
<dbReference type="AlphaFoldDB" id="A0A1G9HDU6"/>
<dbReference type="RefSeq" id="WP_089865314.1">
    <property type="nucleotide sequence ID" value="NZ_FNGL01000007.1"/>
</dbReference>
<dbReference type="GO" id="GO:0003824">
    <property type="term" value="F:catalytic activity"/>
    <property type="evidence" value="ECO:0007669"/>
    <property type="project" value="InterPro"/>
</dbReference>
<feature type="domain" description="4Fe-4S ferredoxin-type" evidence="1">
    <location>
        <begin position="502"/>
        <end position="531"/>
    </location>
</feature>
<reference evidence="2 5" key="2">
    <citation type="submission" date="2020-05" db="EMBL/GenBank/DDBJ databases">
        <title>Draft genome sequence of Clostridium cochlearium strain AGROS13 isolated from a sheep dairy farm in New Zealand.</title>
        <authorList>
            <person name="Gupta T.B."/>
            <person name="Jauregui R."/>
            <person name="Risson A.N."/>
            <person name="Brightwell G."/>
            <person name="Maclean P."/>
        </authorList>
    </citation>
    <scope>NUCLEOTIDE SEQUENCE [LARGE SCALE GENOMIC DNA]</scope>
    <source>
        <strain evidence="2 5">AGROS13</strain>
    </source>
</reference>
<evidence type="ECO:0000313" key="4">
    <source>
        <dbReference type="Proteomes" id="UP000198811"/>
    </source>
</evidence>
<evidence type="ECO:0000313" key="2">
    <source>
        <dbReference type="EMBL" id="NOH15410.1"/>
    </source>
</evidence>
<dbReference type="Gene3D" id="3.40.50.620">
    <property type="entry name" value="HUPs"/>
    <property type="match status" value="1"/>
</dbReference>
<dbReference type="OrthoDB" id="9774475at2"/>
<accession>A0A1G9HDU6</accession>
<dbReference type="PROSITE" id="PS51379">
    <property type="entry name" value="4FE4S_FER_2"/>
    <property type="match status" value="1"/>
</dbReference>
<name>A0A1G9HDU6_CLOCO</name>
<dbReference type="SUPFAM" id="SSF46548">
    <property type="entry name" value="alpha-helical ferredoxin"/>
    <property type="match status" value="1"/>
</dbReference>
<dbReference type="Gene3D" id="3.30.70.20">
    <property type="match status" value="1"/>
</dbReference>
<organism evidence="2 5">
    <name type="scientific">Clostridium cochlearium</name>
    <dbReference type="NCBI Taxonomy" id="1494"/>
    <lineage>
        <taxon>Bacteria</taxon>
        <taxon>Bacillati</taxon>
        <taxon>Bacillota</taxon>
        <taxon>Clostridia</taxon>
        <taxon>Eubacteriales</taxon>
        <taxon>Clostridiaceae</taxon>
        <taxon>Clostridium</taxon>
    </lineage>
</organism>
<dbReference type="SUPFAM" id="SSF52402">
    <property type="entry name" value="Adenine nucleotide alpha hydrolases-like"/>
    <property type="match status" value="1"/>
</dbReference>
<proteinExistence type="predicted"/>
<dbReference type="Pfam" id="PF12838">
    <property type="entry name" value="Fer4_7"/>
    <property type="match status" value="1"/>
</dbReference>
<dbReference type="STRING" id="1494.SAMN05216497_10779"/>
<sequence>MLSYYCKNCKLESKTSKCTICGNRTEMKSKIYYCKKCNIPIYDEKCTICGEKGTYLSTDVRPVFPEERLMLEILLDEPFKYKNSSIWNISGSKYIIDGEKLNITLDELMTKKPEVVIKQLEENLLKNSYDKFNEIIQKFIKANKDRFNFIVTEATEFIKKCALKYDDDEMFVSFSGGKDSTVVHDLVVKALSNPNIIHIFGDTTLEFPLTLEYIKRFKKINRQTPLLVAKNKEKNFMNVCQVVGPPSRLMRWCCTIFKTGAISRKINIVFKDKKRLLTFYGIRRSESSSRNKYERESESPKITKQKVVSPIIDWNDFDVWLYILTSKIDFNDAYRFGYSRVGCWCCPNNSTWAQYLANIYMPEEYTKWRNFLIDFANKIGKPDPEVYVDSGNWKARQGGNGLKISENTFVKEFEPCATGENIFNYELKRPITDQLYEFFKPFGWINKELGNQRLGEVYIIDKNNNPVIRLQGRKGKKILKVSILKLPIVKAKNIRDAKLRIECQLTKYQLCVGCLGCESVCRFNAINIKKNVKNVNDKLSEHGGFLEKLNENIYEIDDNKCVRCGECINHFDGGCYMRKVLITRRGD</sequence>
<dbReference type="PANTHER" id="PTHR43196:SF2">
    <property type="entry name" value="PHOSPHOADENOSINE PHOSPHOSULFATE REDUCTASE"/>
    <property type="match status" value="1"/>
</dbReference>
<dbReference type="InterPro" id="IPR002500">
    <property type="entry name" value="PAPS_reduct_dom"/>
</dbReference>
<reference evidence="3 4" key="1">
    <citation type="submission" date="2016-10" db="EMBL/GenBank/DDBJ databases">
        <authorList>
            <person name="Varghese N."/>
            <person name="Submissions S."/>
        </authorList>
    </citation>
    <scope>NUCLEOTIDE SEQUENCE [LARGE SCALE GENOMIC DNA]</scope>
    <source>
        <strain evidence="3 4">NLAE-zl-C224</strain>
    </source>
</reference>
<comment type="caution">
    <text evidence="2">The sequence shown here is derived from an EMBL/GenBank/DDBJ whole genome shotgun (WGS) entry which is preliminary data.</text>
</comment>
<dbReference type="EMBL" id="JABFIF010000003">
    <property type="protein sequence ID" value="NOH15410.1"/>
    <property type="molecule type" value="Genomic_DNA"/>
</dbReference>
<evidence type="ECO:0000313" key="5">
    <source>
        <dbReference type="Proteomes" id="UP000528432"/>
    </source>
</evidence>
<dbReference type="PANTHER" id="PTHR43196">
    <property type="entry name" value="SULFATE ADENYLYLTRANSFERASE SUBUNIT 2"/>
    <property type="match status" value="1"/>
</dbReference>
<dbReference type="InterPro" id="IPR017896">
    <property type="entry name" value="4Fe4S_Fe-S-bd"/>
</dbReference>
<dbReference type="InterPro" id="IPR014729">
    <property type="entry name" value="Rossmann-like_a/b/a_fold"/>
</dbReference>
<dbReference type="Proteomes" id="UP000528432">
    <property type="component" value="Unassembled WGS sequence"/>
</dbReference>
<evidence type="ECO:0000313" key="3">
    <source>
        <dbReference type="EMBL" id="SDL11228.1"/>
    </source>
</evidence>